<evidence type="ECO:0000259" key="2">
    <source>
        <dbReference type="Pfam" id="PF20469"/>
    </source>
</evidence>
<dbReference type="eggNOG" id="COG3593">
    <property type="taxonomic scope" value="Bacteria"/>
</dbReference>
<dbReference type="Pfam" id="PF20469">
    <property type="entry name" value="OLD-like_TOPRIM"/>
    <property type="match status" value="1"/>
</dbReference>
<dbReference type="Proteomes" id="UP000000387">
    <property type="component" value="Chromosome"/>
</dbReference>
<organism evidence="3 4">
    <name type="scientific">Rothia dentocariosa (strain ATCC 17931 / CDC X599 / XDIA)</name>
    <dbReference type="NCBI Taxonomy" id="762948"/>
    <lineage>
        <taxon>Bacteria</taxon>
        <taxon>Bacillati</taxon>
        <taxon>Actinomycetota</taxon>
        <taxon>Actinomycetes</taxon>
        <taxon>Micrococcales</taxon>
        <taxon>Micrococcaceae</taxon>
        <taxon>Rothia</taxon>
    </lineage>
</organism>
<dbReference type="AlphaFoldDB" id="E3H2T5"/>
<evidence type="ECO:0000259" key="1">
    <source>
        <dbReference type="Pfam" id="PF13175"/>
    </source>
</evidence>
<evidence type="ECO:0000313" key="4">
    <source>
        <dbReference type="Proteomes" id="UP000000387"/>
    </source>
</evidence>
<dbReference type="KEGG" id="rdn:HMPREF0733_11981"/>
<dbReference type="eggNOG" id="COG1196">
    <property type="taxonomic scope" value="Bacteria"/>
</dbReference>
<dbReference type="CDD" id="cd01026">
    <property type="entry name" value="TOPRIM_OLD"/>
    <property type="match status" value="1"/>
</dbReference>
<dbReference type="EMBL" id="CP002280">
    <property type="protein sequence ID" value="ADP41438.1"/>
    <property type="molecule type" value="Genomic_DNA"/>
</dbReference>
<dbReference type="HOGENOM" id="CLU_017618_1_0_11"/>
<feature type="domain" description="OLD protein-like TOPRIM" evidence="2">
    <location>
        <begin position="463"/>
        <end position="530"/>
    </location>
</feature>
<evidence type="ECO:0000313" key="3">
    <source>
        <dbReference type="EMBL" id="ADP41438.1"/>
    </source>
</evidence>
<dbReference type="Pfam" id="PF13175">
    <property type="entry name" value="AAA_15"/>
    <property type="match status" value="1"/>
</dbReference>
<sequence length="682" mass="78074">MEENMRIKTVEIKNFRLLKDVSIDFNNLTSFIGPNGSGKSSILYALDWFFNANASNLSIEDCNEPDKEIKIKVTFNNITEYDRDVLEGYAKPASDELSVWKIFNPLDNNNPEKFSANLYVHKPFYEILYDEDGDLKSKSEIKDSYNRFVDENPRYNLSKVTSGSKAEENIKNYDISGLDIEEILSPEATSFFGYRKEKVLSKIFDYVFISADMRASEESLESSQKTVLGRIIDKIIEYKKRKELSEKVDDIISEAQEKIKKSIGEEDFIEVSSGISKILQEFCGEKSVKLQVAEIEFRKPKTPFEVFIAESESLLTNVDRQGHGVQRSLLLALLRYLAESSNSNQERTIFIAVEEPELYQHPQQELVFEHVLRNLSEKPDMQVAYVTHSPTFVNPRKFEDIRRVIRCPEENASIIISSTKDNIISLVSKQIDANVEKYQKSEINNDAYNTIIPAIEKGLAKAFFADRVIIVEGSTEVALISGYFSANGTCNSPEYKGVQVVESHGKTQIPIRHAILTSLGIKVFTIFDNDIKRKYNLENSIDKLNLGLKLDDTSLDDIKDKMQENGSLSDKQKERIKKDIDNYINTANNNKKLLNYFGYGNIVDYPNSGLYYNHNFAILDDNLEETIKKYWPKLYDSLPRKNNNITKNSVEYYESVYNNCNVGEGPDKGTCIDDILKHILNF</sequence>
<dbReference type="PANTHER" id="PTHR43581:SF4">
    <property type="entry name" value="ATP_GTP PHOSPHATASE"/>
    <property type="match status" value="1"/>
</dbReference>
<protein>
    <submittedName>
        <fullName evidence="3">Uncharacterized protein</fullName>
    </submittedName>
</protein>
<dbReference type="InterPro" id="IPR034139">
    <property type="entry name" value="TOPRIM_OLD"/>
</dbReference>
<proteinExistence type="predicted"/>
<name>E3H2T5_ROTDC</name>
<dbReference type="InterPro" id="IPR041685">
    <property type="entry name" value="AAA_GajA/Old/RecF-like"/>
</dbReference>
<dbReference type="PANTHER" id="PTHR43581">
    <property type="entry name" value="ATP/GTP PHOSPHATASE"/>
    <property type="match status" value="1"/>
</dbReference>
<feature type="domain" description="Endonuclease GajA/Old nuclease/RecF-like AAA" evidence="1">
    <location>
        <begin position="5"/>
        <end position="393"/>
    </location>
</feature>
<dbReference type="SUPFAM" id="SSF52540">
    <property type="entry name" value="P-loop containing nucleoside triphosphate hydrolases"/>
    <property type="match status" value="1"/>
</dbReference>
<reference evidence="4" key="1">
    <citation type="submission" date="2010-10" db="EMBL/GenBank/DDBJ databases">
        <title>The complete genome of Rothia dentocariosa ATCC 17931.</title>
        <authorList>
            <person name="Muzny D."/>
            <person name="Qin X."/>
            <person name="Buhay C."/>
            <person name="Dugan-Rocha S."/>
            <person name="Ding Y."/>
            <person name="Chen G."/>
            <person name="Hawes A."/>
            <person name="Holder M."/>
            <person name="Jhangiani S."/>
            <person name="Johnson A."/>
            <person name="Khan Z."/>
            <person name="Li Z."/>
            <person name="Liu W."/>
            <person name="Liu X."/>
            <person name="Perez L."/>
            <person name="Shen H."/>
            <person name="Wang Q."/>
            <person name="Watt J."/>
            <person name="Xi L."/>
            <person name="Xin Y."/>
            <person name="Zhou J."/>
            <person name="Deng J."/>
            <person name="Jiang H."/>
            <person name="Liu Y."/>
            <person name="Qu J."/>
            <person name="Song X.-Z."/>
            <person name="Zhang L."/>
            <person name="Villasana D."/>
            <person name="Johnson A."/>
            <person name="Liu J."/>
            <person name="Liyanage D."/>
            <person name="Lorensuhewa L."/>
            <person name="Robinson T."/>
            <person name="Song A."/>
            <person name="Song B.-B."/>
            <person name="Dinh H."/>
            <person name="Thornton R."/>
            <person name="Coyle M."/>
            <person name="Francisco L."/>
            <person name="Jackson L."/>
            <person name="Javaid M."/>
            <person name="Korchina V."/>
            <person name="Kovar C."/>
            <person name="Mata R."/>
            <person name="Mathew T."/>
            <person name="Ngo R."/>
            <person name="Nguyen L."/>
            <person name="Nguyen N."/>
            <person name="Okwuonu G."/>
            <person name="Ongeri F."/>
            <person name="Pham C."/>
            <person name="Simmons D."/>
            <person name="Wilczek-Boney K."/>
            <person name="Hale W."/>
            <person name="Jakkamsetti A."/>
            <person name="Pham P."/>
            <person name="Ruth R."/>
            <person name="San Lucas F."/>
            <person name="Warren J."/>
            <person name="Zhang J."/>
            <person name="Zhao Z."/>
            <person name="Zhou C."/>
            <person name="Zhu D."/>
            <person name="Lee S."/>
            <person name="Bess C."/>
            <person name="Blankenburg K."/>
            <person name="Forbes L."/>
            <person name="Fu Q."/>
            <person name="Gubbala S."/>
            <person name="Hirani K."/>
            <person name="Jayaseelan J.C."/>
            <person name="Lara F."/>
            <person name="Munidasa M."/>
            <person name="Palculict T."/>
            <person name="Patil S."/>
            <person name="Pu L.-L."/>
            <person name="Saada N."/>
            <person name="Tang L."/>
            <person name="Weissenberger G."/>
            <person name="Zhu Y."/>
            <person name="Hemphill L."/>
            <person name="Shang Y."/>
            <person name="Youmans B."/>
            <person name="Ayvaz T."/>
            <person name="Ross M."/>
            <person name="Santibanez J."/>
            <person name="Aqrawi P."/>
            <person name="Gross S."/>
            <person name="Joshi V."/>
            <person name="Fowler G."/>
            <person name="Nazareth L."/>
            <person name="Reid J."/>
            <person name="Worley K."/>
            <person name="Petrosino J."/>
            <person name="Highlander S."/>
            <person name="Gibbs R."/>
        </authorList>
    </citation>
    <scope>NUCLEOTIDE SEQUENCE [LARGE SCALE GENOMIC DNA]</scope>
    <source>
        <strain evidence="4">ATCC 17931 / CDC X599 / XDIA</strain>
    </source>
</reference>
<gene>
    <name evidence="3" type="ordered locus">HMPREF0733_11981</name>
</gene>
<dbReference type="InterPro" id="IPR051396">
    <property type="entry name" value="Bact_Antivir_Def_Nuclease"/>
</dbReference>
<dbReference type="Gene3D" id="3.40.50.300">
    <property type="entry name" value="P-loop containing nucleotide triphosphate hydrolases"/>
    <property type="match status" value="1"/>
</dbReference>
<dbReference type="InterPro" id="IPR027417">
    <property type="entry name" value="P-loop_NTPase"/>
</dbReference>
<accession>E3H2T5</accession>